<dbReference type="Proteomes" id="UP000054988">
    <property type="component" value="Unassembled WGS sequence"/>
</dbReference>
<dbReference type="EMBL" id="LATX01001398">
    <property type="protein sequence ID" value="KTB42039.1"/>
    <property type="molecule type" value="Genomic_DNA"/>
</dbReference>
<evidence type="ECO:0000313" key="2">
    <source>
        <dbReference type="EMBL" id="KTB42039.1"/>
    </source>
</evidence>
<dbReference type="AlphaFoldDB" id="A0A0W0G0B5"/>
<reference evidence="2 3" key="1">
    <citation type="submission" date="2015-12" db="EMBL/GenBank/DDBJ databases">
        <title>Draft genome sequence of Moniliophthora roreri, the causal agent of frosty pod rot of cacao.</title>
        <authorList>
            <person name="Aime M.C."/>
            <person name="Diaz-Valderrama J.R."/>
            <person name="Kijpornyongpan T."/>
            <person name="Phillips-Mora W."/>
        </authorList>
    </citation>
    <scope>NUCLEOTIDE SEQUENCE [LARGE SCALE GENOMIC DNA]</scope>
    <source>
        <strain evidence="2 3">MCA 2952</strain>
    </source>
</reference>
<feature type="signal peptide" evidence="1">
    <location>
        <begin position="1"/>
        <end position="24"/>
    </location>
</feature>
<comment type="caution">
    <text evidence="2">The sequence shown here is derived from an EMBL/GenBank/DDBJ whole genome shotgun (WGS) entry which is preliminary data.</text>
</comment>
<accession>A0A0W0G0B5</accession>
<evidence type="ECO:0000256" key="1">
    <source>
        <dbReference type="SAM" id="SignalP"/>
    </source>
</evidence>
<sequence length="187" mass="20664">MLANKLYAYLTVALFYAGGLSVLAADVDKLGIPKGCQSVSKQQVGDGKEITAEKFECAKSPLDESKFAVQKPLNVCGETYDIQCYDKQPSPYYQWEDCQDLFSNLEHGLTFTVKPADWFIFNYKSCIAYFVNKGTQTLEFCNDNMGDIIKAVVVDKKCQFGGAAVYKDGWGDVSWYVPVVGPGAVPN</sequence>
<proteinExistence type="predicted"/>
<keyword evidence="1" id="KW-0732">Signal</keyword>
<gene>
    <name evidence="2" type="ORF">WG66_5385</name>
</gene>
<organism evidence="2 3">
    <name type="scientific">Moniliophthora roreri</name>
    <name type="common">Frosty pod rot fungus</name>
    <name type="synonym">Monilia roreri</name>
    <dbReference type="NCBI Taxonomy" id="221103"/>
    <lineage>
        <taxon>Eukaryota</taxon>
        <taxon>Fungi</taxon>
        <taxon>Dikarya</taxon>
        <taxon>Basidiomycota</taxon>
        <taxon>Agaricomycotina</taxon>
        <taxon>Agaricomycetes</taxon>
        <taxon>Agaricomycetidae</taxon>
        <taxon>Agaricales</taxon>
        <taxon>Marasmiineae</taxon>
        <taxon>Marasmiaceae</taxon>
        <taxon>Moniliophthora</taxon>
    </lineage>
</organism>
<name>A0A0W0G0B5_MONRR</name>
<feature type="chain" id="PRO_5006902266" evidence="1">
    <location>
        <begin position="25"/>
        <end position="187"/>
    </location>
</feature>
<evidence type="ECO:0000313" key="3">
    <source>
        <dbReference type="Proteomes" id="UP000054988"/>
    </source>
</evidence>
<protein>
    <submittedName>
        <fullName evidence="2">Uncharacterized protein</fullName>
    </submittedName>
</protein>